<evidence type="ECO:0000313" key="5">
    <source>
        <dbReference type="EMBL" id="KAF9477428.1"/>
    </source>
</evidence>
<keyword evidence="6" id="KW-1185">Reference proteome</keyword>
<gene>
    <name evidence="5" type="ORF">BDN70DRAFT_837862</name>
</gene>
<dbReference type="InterPro" id="IPR017907">
    <property type="entry name" value="Znf_RING_CS"/>
</dbReference>
<keyword evidence="1" id="KW-0479">Metal-binding</keyword>
<feature type="region of interest" description="Disordered" evidence="4">
    <location>
        <begin position="141"/>
        <end position="166"/>
    </location>
</feature>
<evidence type="ECO:0000313" key="6">
    <source>
        <dbReference type="Proteomes" id="UP000807469"/>
    </source>
</evidence>
<dbReference type="CDD" id="cd20335">
    <property type="entry name" value="BRcat_RBR"/>
    <property type="match status" value="1"/>
</dbReference>
<reference evidence="5" key="1">
    <citation type="submission" date="2020-11" db="EMBL/GenBank/DDBJ databases">
        <authorList>
            <consortium name="DOE Joint Genome Institute"/>
            <person name="Ahrendt S."/>
            <person name="Riley R."/>
            <person name="Andreopoulos W."/>
            <person name="Labutti K."/>
            <person name="Pangilinan J."/>
            <person name="Ruiz-Duenas F.J."/>
            <person name="Barrasa J.M."/>
            <person name="Sanchez-Garcia M."/>
            <person name="Camarero S."/>
            <person name="Miyauchi S."/>
            <person name="Serrano A."/>
            <person name="Linde D."/>
            <person name="Babiker R."/>
            <person name="Drula E."/>
            <person name="Ayuso-Fernandez I."/>
            <person name="Pacheco R."/>
            <person name="Padilla G."/>
            <person name="Ferreira P."/>
            <person name="Barriuso J."/>
            <person name="Kellner H."/>
            <person name="Castanera R."/>
            <person name="Alfaro M."/>
            <person name="Ramirez L."/>
            <person name="Pisabarro A.G."/>
            <person name="Kuo A."/>
            <person name="Tritt A."/>
            <person name="Lipzen A."/>
            <person name="He G."/>
            <person name="Yan M."/>
            <person name="Ng V."/>
            <person name="Cullen D."/>
            <person name="Martin F."/>
            <person name="Rosso M.-N."/>
            <person name="Henrissat B."/>
            <person name="Hibbett D."/>
            <person name="Martinez A.T."/>
            <person name="Grigoriev I.V."/>
        </authorList>
    </citation>
    <scope>NUCLEOTIDE SEQUENCE</scope>
    <source>
        <strain evidence="5">CIRM-BRFM 674</strain>
    </source>
</reference>
<evidence type="ECO:0000256" key="3">
    <source>
        <dbReference type="ARBA" id="ARBA00022833"/>
    </source>
</evidence>
<dbReference type="Proteomes" id="UP000807469">
    <property type="component" value="Unassembled WGS sequence"/>
</dbReference>
<keyword evidence="2" id="KW-0863">Zinc-finger</keyword>
<evidence type="ECO:0000256" key="2">
    <source>
        <dbReference type="ARBA" id="ARBA00022771"/>
    </source>
</evidence>
<protein>
    <recommendedName>
        <fullName evidence="7">RING-type domain-containing protein</fullName>
    </recommendedName>
</protein>
<dbReference type="InterPro" id="IPR013083">
    <property type="entry name" value="Znf_RING/FYVE/PHD"/>
</dbReference>
<dbReference type="OrthoDB" id="9977870at2759"/>
<dbReference type="SUPFAM" id="SSF57850">
    <property type="entry name" value="RING/U-box"/>
    <property type="match status" value="1"/>
</dbReference>
<organism evidence="5 6">
    <name type="scientific">Pholiota conissans</name>
    <dbReference type="NCBI Taxonomy" id="109636"/>
    <lineage>
        <taxon>Eukaryota</taxon>
        <taxon>Fungi</taxon>
        <taxon>Dikarya</taxon>
        <taxon>Basidiomycota</taxon>
        <taxon>Agaricomycotina</taxon>
        <taxon>Agaricomycetes</taxon>
        <taxon>Agaricomycetidae</taxon>
        <taxon>Agaricales</taxon>
        <taxon>Agaricineae</taxon>
        <taxon>Strophariaceae</taxon>
        <taxon>Pholiota</taxon>
    </lineage>
</organism>
<comment type="caution">
    <text evidence="5">The sequence shown here is derived from an EMBL/GenBank/DDBJ whole genome shotgun (WGS) entry which is preliminary data.</text>
</comment>
<dbReference type="GO" id="GO:0008270">
    <property type="term" value="F:zinc ion binding"/>
    <property type="evidence" value="ECO:0007669"/>
    <property type="project" value="UniProtKB-KW"/>
</dbReference>
<evidence type="ECO:0000256" key="1">
    <source>
        <dbReference type="ARBA" id="ARBA00022723"/>
    </source>
</evidence>
<dbReference type="EMBL" id="MU155261">
    <property type="protein sequence ID" value="KAF9477428.1"/>
    <property type="molecule type" value="Genomic_DNA"/>
</dbReference>
<dbReference type="Gene3D" id="3.30.40.10">
    <property type="entry name" value="Zinc/RING finger domain, C3HC4 (zinc finger)"/>
    <property type="match status" value="1"/>
</dbReference>
<sequence length="427" mass="46149">MALVYRALTPSNTEANMAFEIDPETAELIRQLNLEDEAIKQDQEYAASLAAALNSDTAYLESIVAAEEAAAQDRIAAEMLARGEELPPPTAAQMRLGGALVTEPDVASGLVEAVLSNTSDSSNPSLPSPPPEAIHRAIQHQDESISDSTHGQDIEQSPPAVDEDIVLPTGKGKAREEDTPHVERRRLPTDLLSPYMEAARVKATQHDKVAAEMLERGEELPPLTSAQQRVMNPDLFTQSSSSVTSADEHETSIDEVLSLESFCNPNVFRASVASTSFEGNMASGPSVDRTKTVQCIVCHDLLVYNNAFQAPCDHNYCPACIVKLVEKSVQDESTFPARCCNTTMTINSLQPHLSPTLCATLRYKQAEFSTAAKNRVYCFQSTCTAFLGSSEGNTDIPIICPKCCLCTCPKCKLAEHPGKACEATAQK</sequence>
<proteinExistence type="predicted"/>
<name>A0A9P6CZ93_9AGAR</name>
<evidence type="ECO:0008006" key="7">
    <source>
        <dbReference type="Google" id="ProtNLM"/>
    </source>
</evidence>
<keyword evidence="3" id="KW-0862">Zinc</keyword>
<dbReference type="PROSITE" id="PS00518">
    <property type="entry name" value="ZF_RING_1"/>
    <property type="match status" value="1"/>
</dbReference>
<accession>A0A9P6CZ93</accession>
<dbReference type="AlphaFoldDB" id="A0A9P6CZ93"/>
<feature type="compositionally biased region" description="Polar residues" evidence="4">
    <location>
        <begin position="146"/>
        <end position="155"/>
    </location>
</feature>
<evidence type="ECO:0000256" key="4">
    <source>
        <dbReference type="SAM" id="MobiDB-lite"/>
    </source>
</evidence>